<dbReference type="Proteomes" id="UP000186230">
    <property type="component" value="Chromosome"/>
</dbReference>
<dbReference type="SUPFAM" id="SSF53448">
    <property type="entry name" value="Nucleotide-diphospho-sugar transferases"/>
    <property type="match status" value="1"/>
</dbReference>
<dbReference type="STRING" id="1229726.GRFL_2404"/>
<dbReference type="AlphaFoldDB" id="A0A1L7I6A2"/>
<accession>A0A1L7I6A2</accession>
<name>A0A1L7I6A2_9FLAO</name>
<evidence type="ECO:0000313" key="1">
    <source>
        <dbReference type="EMBL" id="APU69128.1"/>
    </source>
</evidence>
<dbReference type="CDD" id="cd00761">
    <property type="entry name" value="Glyco_tranf_GTA_type"/>
    <property type="match status" value="1"/>
</dbReference>
<keyword evidence="2" id="KW-1185">Reference proteome</keyword>
<evidence type="ECO:0000313" key="2">
    <source>
        <dbReference type="Proteomes" id="UP000186230"/>
    </source>
</evidence>
<gene>
    <name evidence="1" type="ORF">GRFL_2404</name>
</gene>
<dbReference type="InterPro" id="IPR050834">
    <property type="entry name" value="Glycosyltransf_2"/>
</dbReference>
<dbReference type="RefSeq" id="WP_083644822.1">
    <property type="nucleotide sequence ID" value="NZ_AMRU01000011.1"/>
</dbReference>
<proteinExistence type="predicted"/>
<dbReference type="PANTHER" id="PTHR43685">
    <property type="entry name" value="GLYCOSYLTRANSFERASE"/>
    <property type="match status" value="1"/>
</dbReference>
<dbReference type="GO" id="GO:0016740">
    <property type="term" value="F:transferase activity"/>
    <property type="evidence" value="ECO:0007669"/>
    <property type="project" value="UniProtKB-KW"/>
</dbReference>
<protein>
    <submittedName>
        <fullName evidence="1">Glycosyl transferase, family 2</fullName>
    </submittedName>
</protein>
<organism evidence="1 2">
    <name type="scientific">Christiangramia flava JLT2011</name>
    <dbReference type="NCBI Taxonomy" id="1229726"/>
    <lineage>
        <taxon>Bacteria</taxon>
        <taxon>Pseudomonadati</taxon>
        <taxon>Bacteroidota</taxon>
        <taxon>Flavobacteriia</taxon>
        <taxon>Flavobacteriales</taxon>
        <taxon>Flavobacteriaceae</taxon>
        <taxon>Christiangramia</taxon>
    </lineage>
</organism>
<keyword evidence="1" id="KW-0808">Transferase</keyword>
<dbReference type="KEGG" id="gfl:GRFL_2404"/>
<sequence length="327" mass="38306">MKKLTDDLSFSLIICTYERDTSLKRLLDSVQEQRLYPDEILIIDGSYSKETEIMLEEHSYKNLKYFRVEEEDRGLTKQRNYGIKKSSEVAIICFLDDDIVLKPDYFQQLIQTYQLIPEAIAVGGWIEDETAWKTVPKEYQPAYDEFVIDGYVRKLGQRNVLRKRLGLLSDKPPGFMPEFSHGFSTGFLPPSNKIYEVEYFMGGVSSYKKKIFDKLGFSPYFEGYGLYEDMDFCLRASNYGKLYLNTGARVKHLHVESGRPNHYKYGQMVVKNGKYVWKLKYPKPSFKARLKWYKISFLLAFIRLINYLQGDKAGFRDFKGRLSGFLK</sequence>
<dbReference type="InterPro" id="IPR029044">
    <property type="entry name" value="Nucleotide-diphossugar_trans"/>
</dbReference>
<dbReference type="Gene3D" id="3.90.550.10">
    <property type="entry name" value="Spore Coat Polysaccharide Biosynthesis Protein SpsA, Chain A"/>
    <property type="match status" value="1"/>
</dbReference>
<reference evidence="1 2" key="1">
    <citation type="submission" date="2016-07" db="EMBL/GenBank/DDBJ databases">
        <title>Multi-omics approach to identify versatile polysaccharide utilization systems of a marine flavobacterium Gramella flava.</title>
        <authorList>
            <person name="Tang K."/>
        </authorList>
    </citation>
    <scope>NUCLEOTIDE SEQUENCE [LARGE SCALE GENOMIC DNA]</scope>
    <source>
        <strain evidence="1 2">JLT2011</strain>
    </source>
</reference>
<dbReference type="Pfam" id="PF00535">
    <property type="entry name" value="Glycos_transf_2"/>
    <property type="match status" value="1"/>
</dbReference>
<dbReference type="InterPro" id="IPR001173">
    <property type="entry name" value="Glyco_trans_2-like"/>
</dbReference>
<dbReference type="EMBL" id="CP016359">
    <property type="protein sequence ID" value="APU69128.1"/>
    <property type="molecule type" value="Genomic_DNA"/>
</dbReference>
<dbReference type="OrthoDB" id="1493960at2"/>
<dbReference type="PANTHER" id="PTHR43685:SF2">
    <property type="entry name" value="GLYCOSYLTRANSFERASE 2-LIKE DOMAIN-CONTAINING PROTEIN"/>
    <property type="match status" value="1"/>
</dbReference>